<dbReference type="RefSeq" id="WP_175168932.1">
    <property type="nucleotide sequence ID" value="NZ_CADIJQ010000001.1"/>
</dbReference>
<gene>
    <name evidence="4" type="ORF">LMG3441_00868</name>
</gene>
<accession>A0A6S6Z864</accession>
<sequence>MWRLDYPWLLILLPLGWLAYRYLPAYVQRRGALRIPFFESVARTIGQSPQRPGVRRDGWQLALNVLVWALLVLALARPERVEPPVEHRQPVRDLMLALDISQSMETQDFVDPSGQRKDRLSGVKAVVADFIARRKDDRLGLIVFGTAAYPQAPLTQDHATLSLLLDQVTTGMAGPNTAIGDAIGVAIKQLEQAKERDKVLILLTDGNDTGSAVPPDRAASMAADRHITVHTIGIGNPQAQGEDKVDFAALERIAKATGGRFFSAQDQASLQQVYATLDHITPHEVRELRHQPKQDFFWIPLGLAVLLLAVWHVGASLRARWAARSASSAGGADTASRAGGAAAKEDAWTST</sequence>
<dbReference type="InterPro" id="IPR033881">
    <property type="entry name" value="vWA_BatA_type"/>
</dbReference>
<reference evidence="4 5" key="1">
    <citation type="submission" date="2020-04" db="EMBL/GenBank/DDBJ databases">
        <authorList>
            <person name="De Canck E."/>
        </authorList>
    </citation>
    <scope>NUCLEOTIDE SEQUENCE [LARGE SCALE GENOMIC DNA]</scope>
    <source>
        <strain evidence="4 5">LMG 3441</strain>
    </source>
</reference>
<dbReference type="InterPro" id="IPR002035">
    <property type="entry name" value="VWF_A"/>
</dbReference>
<keyword evidence="2" id="KW-0472">Membrane</keyword>
<dbReference type="Pfam" id="PF00092">
    <property type="entry name" value="VWA"/>
    <property type="match status" value="1"/>
</dbReference>
<keyword evidence="2" id="KW-1133">Transmembrane helix</keyword>
<evidence type="ECO:0000259" key="3">
    <source>
        <dbReference type="PROSITE" id="PS50234"/>
    </source>
</evidence>
<protein>
    <recommendedName>
        <fullName evidence="3">VWFA domain-containing protein</fullName>
    </recommendedName>
</protein>
<dbReference type="EMBL" id="CADIJQ010000001">
    <property type="protein sequence ID" value="CAB3667066.1"/>
    <property type="molecule type" value="Genomic_DNA"/>
</dbReference>
<name>A0A6S6Z864_9BURK</name>
<organism evidence="4 5">
    <name type="scientific">Achromobacter kerstersii</name>
    <dbReference type="NCBI Taxonomy" id="1353890"/>
    <lineage>
        <taxon>Bacteria</taxon>
        <taxon>Pseudomonadati</taxon>
        <taxon>Pseudomonadota</taxon>
        <taxon>Betaproteobacteria</taxon>
        <taxon>Burkholderiales</taxon>
        <taxon>Alcaligenaceae</taxon>
        <taxon>Achromobacter</taxon>
    </lineage>
</organism>
<dbReference type="SMART" id="SM00327">
    <property type="entry name" value="VWA"/>
    <property type="match status" value="1"/>
</dbReference>
<evidence type="ECO:0000256" key="2">
    <source>
        <dbReference type="SAM" id="Phobius"/>
    </source>
</evidence>
<dbReference type="CDD" id="cd01467">
    <property type="entry name" value="vWA_BatA_type"/>
    <property type="match status" value="1"/>
</dbReference>
<evidence type="ECO:0000313" key="5">
    <source>
        <dbReference type="Proteomes" id="UP000494269"/>
    </source>
</evidence>
<keyword evidence="2" id="KW-0812">Transmembrane</keyword>
<feature type="transmembrane region" description="Helical" evidence="2">
    <location>
        <begin position="296"/>
        <end position="315"/>
    </location>
</feature>
<feature type="region of interest" description="Disordered" evidence="1">
    <location>
        <begin position="328"/>
        <end position="351"/>
    </location>
</feature>
<feature type="compositionally biased region" description="Low complexity" evidence="1">
    <location>
        <begin position="328"/>
        <end position="342"/>
    </location>
</feature>
<proteinExistence type="predicted"/>
<evidence type="ECO:0000256" key="1">
    <source>
        <dbReference type="SAM" id="MobiDB-lite"/>
    </source>
</evidence>
<dbReference type="Proteomes" id="UP000494269">
    <property type="component" value="Unassembled WGS sequence"/>
</dbReference>
<dbReference type="Gene3D" id="3.40.50.410">
    <property type="entry name" value="von Willebrand factor, type A domain"/>
    <property type="match status" value="1"/>
</dbReference>
<keyword evidence="5" id="KW-1185">Reference proteome</keyword>
<dbReference type="InterPro" id="IPR050768">
    <property type="entry name" value="UPF0353/GerABKA_families"/>
</dbReference>
<dbReference type="PANTHER" id="PTHR22550:SF18">
    <property type="entry name" value="VWFA DOMAIN-CONTAINING PROTEIN"/>
    <property type="match status" value="1"/>
</dbReference>
<dbReference type="AlphaFoldDB" id="A0A6S6Z864"/>
<dbReference type="PANTHER" id="PTHR22550">
    <property type="entry name" value="SPORE GERMINATION PROTEIN"/>
    <property type="match status" value="1"/>
</dbReference>
<dbReference type="SUPFAM" id="SSF53300">
    <property type="entry name" value="vWA-like"/>
    <property type="match status" value="1"/>
</dbReference>
<dbReference type="InterPro" id="IPR036465">
    <property type="entry name" value="vWFA_dom_sf"/>
</dbReference>
<feature type="domain" description="VWFA" evidence="3">
    <location>
        <begin position="93"/>
        <end position="277"/>
    </location>
</feature>
<dbReference type="PROSITE" id="PS50234">
    <property type="entry name" value="VWFA"/>
    <property type="match status" value="1"/>
</dbReference>
<evidence type="ECO:0000313" key="4">
    <source>
        <dbReference type="EMBL" id="CAB3667066.1"/>
    </source>
</evidence>